<reference evidence="4 5" key="1">
    <citation type="submission" date="2020-04" db="EMBL/GenBank/DDBJ databases">
        <title>MicrobeNet Type strains.</title>
        <authorList>
            <person name="Nicholson A.C."/>
        </authorList>
    </citation>
    <scope>NUCLEOTIDE SEQUENCE [LARGE SCALE GENOMIC DNA]</scope>
    <source>
        <strain evidence="4 5">ATCC BAA-787</strain>
    </source>
</reference>
<dbReference type="InterPro" id="IPR013974">
    <property type="entry name" value="SAF"/>
</dbReference>
<dbReference type="CDD" id="cd11614">
    <property type="entry name" value="SAF_CpaB_FlgA_like"/>
    <property type="match status" value="1"/>
</dbReference>
<keyword evidence="2" id="KW-0812">Transmembrane</keyword>
<feature type="compositionally biased region" description="Basic and acidic residues" evidence="1">
    <location>
        <begin position="14"/>
        <end position="24"/>
    </location>
</feature>
<keyword evidence="2" id="KW-1133">Transmembrane helix</keyword>
<name>A0ABX1K455_9CELL</name>
<evidence type="ECO:0000313" key="5">
    <source>
        <dbReference type="Proteomes" id="UP000777774"/>
    </source>
</evidence>
<accession>A0ABX1K455</accession>
<evidence type="ECO:0000256" key="2">
    <source>
        <dbReference type="SAM" id="Phobius"/>
    </source>
</evidence>
<feature type="domain" description="SAF" evidence="3">
    <location>
        <begin position="73"/>
        <end position="135"/>
    </location>
</feature>
<keyword evidence="5" id="KW-1185">Reference proteome</keyword>
<sequence>MTVNTSTPGGVAAQDRRRARDERGMASAGAARAERLPHAPRERRPLLAAFAVLLIVGGAAAAGLLALRADERVPVLVAARDIAVGEEITDDALATTPVASEGTLLVPASQQELVVGQFARIAVTKGQLVDTSMLTTTRTLQDGKVAVGASFEEGRAPASGLLAGDVVQLVRVADGKGTVLVADALVSSATTPTEGANGGQVTATFIVDESDGAELAAAAAEASLSAVLVSRGTPVVGQGG</sequence>
<keyword evidence="4" id="KW-0282">Flagellum</keyword>
<comment type="caution">
    <text evidence="4">The sequence shown here is derived from an EMBL/GenBank/DDBJ whole genome shotgun (WGS) entry which is preliminary data.</text>
</comment>
<dbReference type="Proteomes" id="UP000777774">
    <property type="component" value="Unassembled WGS sequence"/>
</dbReference>
<dbReference type="EMBL" id="JAAXOY010000682">
    <property type="protein sequence ID" value="NKY41350.1"/>
    <property type="molecule type" value="Genomic_DNA"/>
</dbReference>
<dbReference type="Pfam" id="PF08666">
    <property type="entry name" value="SAF"/>
    <property type="match status" value="1"/>
</dbReference>
<evidence type="ECO:0000313" key="4">
    <source>
        <dbReference type="EMBL" id="NKY41350.1"/>
    </source>
</evidence>
<gene>
    <name evidence="4" type="ORF">HGA02_18060</name>
</gene>
<dbReference type="SMART" id="SM00858">
    <property type="entry name" value="SAF"/>
    <property type="match status" value="1"/>
</dbReference>
<protein>
    <submittedName>
        <fullName evidence="4">Flagellar biosynthesis protein FlgA</fullName>
    </submittedName>
</protein>
<keyword evidence="4" id="KW-0969">Cilium</keyword>
<evidence type="ECO:0000256" key="1">
    <source>
        <dbReference type="SAM" id="MobiDB-lite"/>
    </source>
</evidence>
<dbReference type="RefSeq" id="WP_168680656.1">
    <property type="nucleotide sequence ID" value="NZ_JAAXOY010000682.1"/>
</dbReference>
<feature type="region of interest" description="Disordered" evidence="1">
    <location>
        <begin position="1"/>
        <end position="37"/>
    </location>
</feature>
<feature type="transmembrane region" description="Helical" evidence="2">
    <location>
        <begin position="46"/>
        <end position="67"/>
    </location>
</feature>
<keyword evidence="2" id="KW-0472">Membrane</keyword>
<evidence type="ECO:0000259" key="3">
    <source>
        <dbReference type="SMART" id="SM00858"/>
    </source>
</evidence>
<keyword evidence="4" id="KW-0966">Cell projection</keyword>
<organism evidence="4 5">
    <name type="scientific">Cellulomonas septica</name>
    <dbReference type="NCBI Taxonomy" id="285080"/>
    <lineage>
        <taxon>Bacteria</taxon>
        <taxon>Bacillati</taxon>
        <taxon>Actinomycetota</taxon>
        <taxon>Actinomycetes</taxon>
        <taxon>Micrococcales</taxon>
        <taxon>Cellulomonadaceae</taxon>
        <taxon>Cellulomonas</taxon>
    </lineage>
</organism>
<proteinExistence type="predicted"/>